<dbReference type="RefSeq" id="WP_268924357.1">
    <property type="nucleotide sequence ID" value="NZ_JAPTGB010000004.1"/>
</dbReference>
<accession>A0ABT4IEH3</accession>
<evidence type="ECO:0000313" key="1">
    <source>
        <dbReference type="EMBL" id="MCZ0860135.1"/>
    </source>
</evidence>
<evidence type="ECO:0000313" key="2">
    <source>
        <dbReference type="Proteomes" id="UP001141422"/>
    </source>
</evidence>
<comment type="caution">
    <text evidence="1">The sequence shown here is derived from an EMBL/GenBank/DDBJ whole genome shotgun (WGS) entry which is preliminary data.</text>
</comment>
<sequence>MKSHIIFPVLICVLVVFSSGCIQMAGPHGNVTATQSEEHYWTVGFFDKGVYRHSNEIADAQRMAYMLEWQFDLENSTGFVMAEKRNSTENRVPVFILKPGTTGSISLKVVAPQENDLTISVSPETDLPEGVTIVLENTSVTIPAGRTLLTSLHLSMEKDVTRNDRNMSCIWLETTQGMGLGRWCQILTSADPHIPEIDAGERVYVV</sequence>
<protein>
    <recommendedName>
        <fullName evidence="3">Lipoprotein</fullName>
    </recommendedName>
</protein>
<dbReference type="Proteomes" id="UP001141422">
    <property type="component" value="Unassembled WGS sequence"/>
</dbReference>
<organism evidence="1 2">
    <name type="scientific">Methanocorpusculum petauri</name>
    <dbReference type="NCBI Taxonomy" id="3002863"/>
    <lineage>
        <taxon>Archaea</taxon>
        <taxon>Methanobacteriati</taxon>
        <taxon>Methanobacteriota</taxon>
        <taxon>Stenosarchaea group</taxon>
        <taxon>Methanomicrobia</taxon>
        <taxon>Methanomicrobiales</taxon>
        <taxon>Methanocorpusculaceae</taxon>
        <taxon>Methanocorpusculum</taxon>
    </lineage>
</organism>
<gene>
    <name evidence="1" type="ORF">O0S10_02680</name>
</gene>
<dbReference type="EMBL" id="JAPTGB010000004">
    <property type="protein sequence ID" value="MCZ0860135.1"/>
    <property type="molecule type" value="Genomic_DNA"/>
</dbReference>
<name>A0ABT4IEH3_9EURY</name>
<evidence type="ECO:0008006" key="3">
    <source>
        <dbReference type="Google" id="ProtNLM"/>
    </source>
</evidence>
<keyword evidence="2" id="KW-1185">Reference proteome</keyword>
<reference evidence="1" key="1">
    <citation type="submission" date="2022-12" db="EMBL/GenBank/DDBJ databases">
        <title>Isolation and characterisation of novel Methanocorpusculum spp. from native Australian herbivores indicates the genus is ancestrally host-associated.</title>
        <authorList>
            <person name="Volmer J.G."/>
            <person name="Soo R.M."/>
            <person name="Evans P.N."/>
            <person name="Hoedt E.C."/>
            <person name="Astorga Alsina A.L."/>
            <person name="Woodcroft B.J."/>
            <person name="Tyson G.W."/>
            <person name="Hugenholtz P."/>
            <person name="Morrison M."/>
        </authorList>
    </citation>
    <scope>NUCLEOTIDE SEQUENCE</scope>
    <source>
        <strain evidence="1">MG</strain>
    </source>
</reference>
<dbReference type="PROSITE" id="PS51257">
    <property type="entry name" value="PROKAR_LIPOPROTEIN"/>
    <property type="match status" value="1"/>
</dbReference>
<proteinExistence type="predicted"/>